<organism evidence="3 4">
    <name type="scientific">Glutamicibacter soli</name>
    <dbReference type="NCBI Taxonomy" id="453836"/>
    <lineage>
        <taxon>Bacteria</taxon>
        <taxon>Bacillati</taxon>
        <taxon>Actinomycetota</taxon>
        <taxon>Actinomycetes</taxon>
        <taxon>Micrococcales</taxon>
        <taxon>Micrococcaceae</taxon>
        <taxon>Glutamicibacter</taxon>
    </lineage>
</organism>
<evidence type="ECO:0000313" key="3">
    <source>
        <dbReference type="EMBL" id="RBM03101.1"/>
    </source>
</evidence>
<dbReference type="Proteomes" id="UP000252167">
    <property type="component" value="Unassembled WGS sequence"/>
</dbReference>
<dbReference type="InterPro" id="IPR036390">
    <property type="entry name" value="WH_DNA-bd_sf"/>
</dbReference>
<feature type="compositionally biased region" description="Polar residues" evidence="1">
    <location>
        <begin position="186"/>
        <end position="196"/>
    </location>
</feature>
<dbReference type="PANTHER" id="PTHR33164">
    <property type="entry name" value="TRANSCRIPTIONAL REGULATOR, MARR FAMILY"/>
    <property type="match status" value="1"/>
</dbReference>
<accession>A0A365YK69</accession>
<dbReference type="GO" id="GO:0003700">
    <property type="term" value="F:DNA-binding transcription factor activity"/>
    <property type="evidence" value="ECO:0007669"/>
    <property type="project" value="InterPro"/>
</dbReference>
<evidence type="ECO:0000313" key="4">
    <source>
        <dbReference type="Proteomes" id="UP000252167"/>
    </source>
</evidence>
<dbReference type="InterPro" id="IPR039422">
    <property type="entry name" value="MarR/SlyA-like"/>
</dbReference>
<feature type="region of interest" description="Disordered" evidence="1">
    <location>
        <begin position="162"/>
        <end position="196"/>
    </location>
</feature>
<evidence type="ECO:0000256" key="1">
    <source>
        <dbReference type="SAM" id="MobiDB-lite"/>
    </source>
</evidence>
<dbReference type="EMBL" id="POAF01000002">
    <property type="protein sequence ID" value="RBM03101.1"/>
    <property type="molecule type" value="Genomic_DNA"/>
</dbReference>
<dbReference type="InterPro" id="IPR036388">
    <property type="entry name" value="WH-like_DNA-bd_sf"/>
</dbReference>
<gene>
    <name evidence="3" type="ORF">C1H84_05820</name>
</gene>
<dbReference type="PANTHER" id="PTHR33164:SF43">
    <property type="entry name" value="HTH-TYPE TRANSCRIPTIONAL REPRESSOR YETL"/>
    <property type="match status" value="1"/>
</dbReference>
<dbReference type="Gene3D" id="1.10.10.10">
    <property type="entry name" value="Winged helix-like DNA-binding domain superfamily/Winged helix DNA-binding domain"/>
    <property type="match status" value="1"/>
</dbReference>
<dbReference type="Pfam" id="PF12802">
    <property type="entry name" value="MarR_2"/>
    <property type="match status" value="1"/>
</dbReference>
<feature type="domain" description="HTH marR-type" evidence="2">
    <location>
        <begin position="20"/>
        <end position="160"/>
    </location>
</feature>
<dbReference type="SMART" id="SM00347">
    <property type="entry name" value="HTH_MARR"/>
    <property type="match status" value="1"/>
</dbReference>
<dbReference type="PROSITE" id="PS50995">
    <property type="entry name" value="HTH_MARR_2"/>
    <property type="match status" value="1"/>
</dbReference>
<evidence type="ECO:0000259" key="2">
    <source>
        <dbReference type="PROSITE" id="PS50995"/>
    </source>
</evidence>
<dbReference type="InterPro" id="IPR000835">
    <property type="entry name" value="HTH_MarR-typ"/>
</dbReference>
<dbReference type="AlphaFoldDB" id="A0A365YK69"/>
<name>A0A365YK69_9MICC</name>
<proteinExistence type="predicted"/>
<sequence>MSSYGASGYWYDTATTAPGAVDLLNLMRRYRESERKMRAKTRGSMGMNETDMSALRFLLGEHRKGVIPRQRDFAEELGISNASVSVLIDRLCRDGYAERIVHPADRRSVGIVPTEYSDSEVRGTLHKMHERMMDAVNTLTADERIGAAKFLAAMIRSVEADEAEEIQSRESAVASSSLPDRKSDRNSASSASDHLR</sequence>
<keyword evidence="4" id="KW-1185">Reference proteome</keyword>
<dbReference type="GO" id="GO:0006950">
    <property type="term" value="P:response to stress"/>
    <property type="evidence" value="ECO:0007669"/>
    <property type="project" value="TreeGrafter"/>
</dbReference>
<reference evidence="3 4" key="1">
    <citation type="submission" date="2018-01" db="EMBL/GenBank/DDBJ databases">
        <title>Glutamicibacter soli strain NHPC-3 Whole genome sequence and assembly.</title>
        <authorList>
            <person name="Choudhury P."/>
            <person name="Gupta D."/>
            <person name="Sengupta K."/>
            <person name="Jawed A."/>
            <person name="Sultana N."/>
            <person name="Saha P."/>
        </authorList>
    </citation>
    <scope>NUCLEOTIDE SEQUENCE [LARGE SCALE GENOMIC DNA]</scope>
    <source>
        <strain evidence="3 4">NHPC-3</strain>
    </source>
</reference>
<feature type="compositionally biased region" description="Polar residues" evidence="1">
    <location>
        <begin position="169"/>
        <end position="178"/>
    </location>
</feature>
<protein>
    <submittedName>
        <fullName evidence="3">MarR family transcriptional regulator</fullName>
    </submittedName>
</protein>
<comment type="caution">
    <text evidence="3">The sequence shown here is derived from an EMBL/GenBank/DDBJ whole genome shotgun (WGS) entry which is preliminary data.</text>
</comment>
<dbReference type="SUPFAM" id="SSF46785">
    <property type="entry name" value="Winged helix' DNA-binding domain"/>
    <property type="match status" value="1"/>
</dbReference>